<evidence type="ECO:0000256" key="3">
    <source>
        <dbReference type="ARBA" id="ARBA00023027"/>
    </source>
</evidence>
<dbReference type="GO" id="GO:0016491">
    <property type="term" value="F:oxidoreductase activity"/>
    <property type="evidence" value="ECO:0007669"/>
    <property type="project" value="UniProtKB-KW"/>
</dbReference>
<keyword evidence="4" id="KW-0443">Lipid metabolism</keyword>
<dbReference type="Pfam" id="PF13561">
    <property type="entry name" value="adh_short_C2"/>
    <property type="match status" value="1"/>
</dbReference>
<dbReference type="Gene3D" id="3.40.50.720">
    <property type="entry name" value="NAD(P)-binding Rossmann-like Domain"/>
    <property type="match status" value="1"/>
</dbReference>
<dbReference type="GO" id="GO:0008202">
    <property type="term" value="P:steroid metabolic process"/>
    <property type="evidence" value="ECO:0007669"/>
    <property type="project" value="UniProtKB-KW"/>
</dbReference>
<dbReference type="EMBL" id="KM105871">
    <property type="protein sequence ID" value="AIL92363.1"/>
    <property type="molecule type" value="Genomic_DNA"/>
</dbReference>
<proteinExistence type="inferred from homology"/>
<protein>
    <submittedName>
        <fullName evidence="6">Short chain dehydrogenase</fullName>
    </submittedName>
</protein>
<reference evidence="6" key="1">
    <citation type="journal article" date="2014" name="FEBS Lett.">
        <title>Identification and comparative analysis of a genomic island in Mycobacterium avium subsp. hominissuis.</title>
        <authorList>
            <person name="Lahiri A."/>
            <person name="Sanchini A."/>
            <person name="Semmler T."/>
            <person name="Schafer H."/>
            <person name="Lewin A."/>
        </authorList>
    </citation>
    <scope>NUCLEOTIDE SEQUENCE</scope>
    <source>
        <strain evidence="6">2721</strain>
    </source>
</reference>
<evidence type="ECO:0000313" key="6">
    <source>
        <dbReference type="EMBL" id="AIL92363.1"/>
    </source>
</evidence>
<dbReference type="PRINTS" id="PR00081">
    <property type="entry name" value="GDHRDH"/>
</dbReference>
<accession>A0A088DKC1</accession>
<dbReference type="PANTHER" id="PTHR43180">
    <property type="entry name" value="3-OXOACYL-(ACYL-CARRIER-PROTEIN) REDUCTASE (AFU_ORTHOLOGUE AFUA_6G11210)"/>
    <property type="match status" value="1"/>
</dbReference>
<keyword evidence="5" id="KW-0753">Steroid metabolism</keyword>
<evidence type="ECO:0000256" key="2">
    <source>
        <dbReference type="ARBA" id="ARBA00023002"/>
    </source>
</evidence>
<comment type="similarity">
    <text evidence="1">Belongs to the short-chain dehydrogenases/reductases (SDR) family.</text>
</comment>
<dbReference type="AlphaFoldDB" id="A0A088DKC1"/>
<organism evidence="6">
    <name type="scientific">Mycobacterium avium subsp. hominissuis</name>
    <dbReference type="NCBI Taxonomy" id="439334"/>
    <lineage>
        <taxon>Bacteria</taxon>
        <taxon>Bacillati</taxon>
        <taxon>Actinomycetota</taxon>
        <taxon>Actinomycetes</taxon>
        <taxon>Mycobacteriales</taxon>
        <taxon>Mycobacteriaceae</taxon>
        <taxon>Mycobacterium</taxon>
        <taxon>Mycobacterium avium complex (MAC)</taxon>
    </lineage>
</organism>
<dbReference type="SUPFAM" id="SSF51735">
    <property type="entry name" value="NAD(P)-binding Rossmann-fold domains"/>
    <property type="match status" value="1"/>
</dbReference>
<keyword evidence="3" id="KW-0520">NAD</keyword>
<dbReference type="PRINTS" id="PR00080">
    <property type="entry name" value="SDRFAMILY"/>
</dbReference>
<dbReference type="InterPro" id="IPR002347">
    <property type="entry name" value="SDR_fam"/>
</dbReference>
<name>A0A088DKC1_MYCAV</name>
<evidence type="ECO:0000256" key="5">
    <source>
        <dbReference type="ARBA" id="ARBA00023221"/>
    </source>
</evidence>
<dbReference type="PANTHER" id="PTHR43180:SF28">
    <property type="entry name" value="NAD(P)-BINDING ROSSMANN-FOLD SUPERFAMILY PROTEIN"/>
    <property type="match status" value="1"/>
</dbReference>
<evidence type="ECO:0000256" key="1">
    <source>
        <dbReference type="ARBA" id="ARBA00006484"/>
    </source>
</evidence>
<keyword evidence="2" id="KW-0560">Oxidoreductase</keyword>
<dbReference type="InterPro" id="IPR036291">
    <property type="entry name" value="NAD(P)-bd_dom_sf"/>
</dbReference>
<dbReference type="FunFam" id="3.40.50.720:FF:000084">
    <property type="entry name" value="Short-chain dehydrogenase reductase"/>
    <property type="match status" value="1"/>
</dbReference>
<dbReference type="NCBIfam" id="NF005559">
    <property type="entry name" value="PRK07231.1"/>
    <property type="match status" value="1"/>
</dbReference>
<sequence length="266" mass="27043">MGMDEPMTASLAGKVAIVTGGASGLGRGIVQRFVDAGAEVIIADLNDQGGQQLATDCGARAWFQHVDVAVAEDVHAVVQAAVDRFGGLDVMVNNAGISSAMHKSFLGDDLADFSTVMSVNLLGVMLGTREAARYMAANEGGSIINVASIGGLQAGGGVMTYRASKAAVIHFTKSVAIELAPLGVSVNCLAPGGIPTPILASSVHGLSAESVDKFVEKTRIKMRNDRPLPRDGTPEDVAEAALYYAACTSATGTVLPIDGGTSAGGP</sequence>
<evidence type="ECO:0000256" key="4">
    <source>
        <dbReference type="ARBA" id="ARBA00023098"/>
    </source>
</evidence>